<evidence type="ECO:0000313" key="4">
    <source>
        <dbReference type="EnsemblMetazoa" id="CLYHEMP019259.1"/>
    </source>
</evidence>
<sequence>LSKYLTNEAFPRTRQLTTKMMKLIFLTIAFIATVSATCSDASRNCRFFPTSMCSNAIMKMRCKAKCGLCGTGACSDASKFCPMFQGKCDNPLVKSKCQNMCDACDGGSTDNGGACADEDPICSELMNECSNDDIKKTCKKTCGVC</sequence>
<organism evidence="4 5">
    <name type="scientific">Clytia hemisphaerica</name>
    <dbReference type="NCBI Taxonomy" id="252671"/>
    <lineage>
        <taxon>Eukaryota</taxon>
        <taxon>Metazoa</taxon>
        <taxon>Cnidaria</taxon>
        <taxon>Hydrozoa</taxon>
        <taxon>Hydroidolina</taxon>
        <taxon>Leptothecata</taxon>
        <taxon>Obeliida</taxon>
        <taxon>Clytiidae</taxon>
        <taxon>Clytia</taxon>
    </lineage>
</organism>
<feature type="chain" id="PRO_5029493829" description="ShKT domain-containing protein" evidence="2">
    <location>
        <begin position="37"/>
        <end position="145"/>
    </location>
</feature>
<feature type="disulfide bond" evidence="1">
    <location>
        <begin position="129"/>
        <end position="142"/>
    </location>
</feature>
<dbReference type="Pfam" id="PF01549">
    <property type="entry name" value="ShK"/>
    <property type="match status" value="3"/>
</dbReference>
<reference evidence="4" key="1">
    <citation type="submission" date="2021-01" db="UniProtKB">
        <authorList>
            <consortium name="EnsemblMetazoa"/>
        </authorList>
    </citation>
    <scope>IDENTIFICATION</scope>
</reference>
<proteinExistence type="predicted"/>
<comment type="caution">
    <text evidence="1">Lacks conserved residue(s) required for the propagation of feature annotation.</text>
</comment>
<keyword evidence="5" id="KW-1185">Reference proteome</keyword>
<protein>
    <recommendedName>
        <fullName evidence="3">ShKT domain-containing protein</fullName>
    </recommendedName>
</protein>
<dbReference type="SMART" id="SM00254">
    <property type="entry name" value="ShKT"/>
    <property type="match status" value="3"/>
</dbReference>
<evidence type="ECO:0000259" key="3">
    <source>
        <dbReference type="PROSITE" id="PS51670"/>
    </source>
</evidence>
<dbReference type="InterPro" id="IPR003582">
    <property type="entry name" value="ShKT_dom"/>
</dbReference>
<evidence type="ECO:0000256" key="1">
    <source>
        <dbReference type="PROSITE-ProRule" id="PRU01005"/>
    </source>
</evidence>
<dbReference type="EnsemblMetazoa" id="CLYHEMT019259.1">
    <property type="protein sequence ID" value="CLYHEMP019259.1"/>
    <property type="gene ID" value="CLYHEMG019259"/>
</dbReference>
<name>A0A7M5X845_9CNID</name>
<dbReference type="AlphaFoldDB" id="A0A7M5X845"/>
<keyword evidence="2" id="KW-0732">Signal</keyword>
<dbReference type="PROSITE" id="PS51670">
    <property type="entry name" value="SHKT"/>
    <property type="match status" value="1"/>
</dbReference>
<dbReference type="Proteomes" id="UP000594262">
    <property type="component" value="Unplaced"/>
</dbReference>
<feature type="signal peptide" evidence="2">
    <location>
        <begin position="1"/>
        <end position="36"/>
    </location>
</feature>
<evidence type="ECO:0000256" key="2">
    <source>
        <dbReference type="SAM" id="SignalP"/>
    </source>
</evidence>
<accession>A0A7M5X845</accession>
<keyword evidence="1" id="KW-1015">Disulfide bond</keyword>
<feature type="domain" description="ShKT" evidence="3">
    <location>
        <begin position="115"/>
        <end position="145"/>
    </location>
</feature>
<evidence type="ECO:0000313" key="5">
    <source>
        <dbReference type="Proteomes" id="UP000594262"/>
    </source>
</evidence>